<feature type="transmembrane region" description="Helical" evidence="1">
    <location>
        <begin position="41"/>
        <end position="60"/>
    </location>
</feature>
<keyword evidence="3" id="KW-1185">Reference proteome</keyword>
<sequence length="138" mass="14903">MVDKTAFRLLPGMYTRSVGDERLTDTDGERTAGGCGARTRAVLLTTALVLGLALTALTAARELEAAALRREVGALAAELLLLRAQHQALQHKIEHRDIFKKIQMLENTFLAEPGLLCAGARAPPATPQFVYAPRAARI</sequence>
<keyword evidence="1" id="KW-0812">Transmembrane</keyword>
<dbReference type="EMBL" id="BGZK01000002">
    <property type="protein sequence ID" value="GBO99317.1"/>
    <property type="molecule type" value="Genomic_DNA"/>
</dbReference>
<accession>A0A4C1SDP5</accession>
<keyword evidence="1" id="KW-0472">Membrane</keyword>
<dbReference type="Proteomes" id="UP000299102">
    <property type="component" value="Unassembled WGS sequence"/>
</dbReference>
<evidence type="ECO:0000256" key="1">
    <source>
        <dbReference type="SAM" id="Phobius"/>
    </source>
</evidence>
<dbReference type="AlphaFoldDB" id="A0A4C1SDP5"/>
<evidence type="ECO:0000313" key="3">
    <source>
        <dbReference type="Proteomes" id="UP000299102"/>
    </source>
</evidence>
<name>A0A4C1SDP5_EUMVA</name>
<protein>
    <submittedName>
        <fullName evidence="2">Uncharacterized protein</fullName>
    </submittedName>
</protein>
<reference evidence="2 3" key="1">
    <citation type="journal article" date="2019" name="Commun. Biol.">
        <title>The bagworm genome reveals a unique fibroin gene that provides high tensile strength.</title>
        <authorList>
            <person name="Kono N."/>
            <person name="Nakamura H."/>
            <person name="Ohtoshi R."/>
            <person name="Tomita M."/>
            <person name="Numata K."/>
            <person name="Arakawa K."/>
        </authorList>
    </citation>
    <scope>NUCLEOTIDE SEQUENCE [LARGE SCALE GENOMIC DNA]</scope>
</reference>
<keyword evidence="1" id="KW-1133">Transmembrane helix</keyword>
<proteinExistence type="predicted"/>
<evidence type="ECO:0000313" key="2">
    <source>
        <dbReference type="EMBL" id="GBO99317.1"/>
    </source>
</evidence>
<organism evidence="2 3">
    <name type="scientific">Eumeta variegata</name>
    <name type="common">Bagworm moth</name>
    <name type="synonym">Eumeta japonica</name>
    <dbReference type="NCBI Taxonomy" id="151549"/>
    <lineage>
        <taxon>Eukaryota</taxon>
        <taxon>Metazoa</taxon>
        <taxon>Ecdysozoa</taxon>
        <taxon>Arthropoda</taxon>
        <taxon>Hexapoda</taxon>
        <taxon>Insecta</taxon>
        <taxon>Pterygota</taxon>
        <taxon>Neoptera</taxon>
        <taxon>Endopterygota</taxon>
        <taxon>Lepidoptera</taxon>
        <taxon>Glossata</taxon>
        <taxon>Ditrysia</taxon>
        <taxon>Tineoidea</taxon>
        <taxon>Psychidae</taxon>
        <taxon>Oiketicinae</taxon>
        <taxon>Eumeta</taxon>
    </lineage>
</organism>
<comment type="caution">
    <text evidence="2">The sequence shown here is derived from an EMBL/GenBank/DDBJ whole genome shotgun (WGS) entry which is preliminary data.</text>
</comment>
<gene>
    <name evidence="2" type="ORF">EVAR_566_1</name>
</gene>